<dbReference type="EMBL" id="VTXO01000001">
    <property type="protein sequence ID" value="NOI79440.1"/>
    <property type="molecule type" value="Genomic_DNA"/>
</dbReference>
<reference evidence="6 7" key="1">
    <citation type="submission" date="2019-08" db="EMBL/GenBank/DDBJ databases">
        <title>Draft genome sequencing and comparative genomics of hatchery-associated Vibrios.</title>
        <authorList>
            <person name="Kehlet-Delgado H."/>
            <person name="Mueller R.S."/>
        </authorList>
    </citation>
    <scope>NUCLEOTIDE SEQUENCE [LARGE SCALE GENOMIC DNA]</scope>
    <source>
        <strain evidence="6 7">01-65-5-1</strain>
    </source>
</reference>
<name>A0AAE5EVJ7_9VIBR</name>
<dbReference type="InterPro" id="IPR000847">
    <property type="entry name" value="LysR_HTH_N"/>
</dbReference>
<dbReference type="InterPro" id="IPR036390">
    <property type="entry name" value="WH_DNA-bd_sf"/>
</dbReference>
<dbReference type="Gene3D" id="1.10.10.10">
    <property type="entry name" value="Winged helix-like DNA-binding domain superfamily/Winged helix DNA-binding domain"/>
    <property type="match status" value="1"/>
</dbReference>
<evidence type="ECO:0000256" key="3">
    <source>
        <dbReference type="ARBA" id="ARBA00023125"/>
    </source>
</evidence>
<dbReference type="InterPro" id="IPR036388">
    <property type="entry name" value="WH-like_DNA-bd_sf"/>
</dbReference>
<dbReference type="PROSITE" id="PS50931">
    <property type="entry name" value="HTH_LYSR"/>
    <property type="match status" value="1"/>
</dbReference>
<dbReference type="RefSeq" id="WP_171320197.1">
    <property type="nucleotide sequence ID" value="NZ_VTXO01000001.1"/>
</dbReference>
<dbReference type="CDD" id="cd08414">
    <property type="entry name" value="PBP2_LTTR_aromatics_like"/>
    <property type="match status" value="1"/>
</dbReference>
<dbReference type="InterPro" id="IPR005119">
    <property type="entry name" value="LysR_subst-bd"/>
</dbReference>
<evidence type="ECO:0000256" key="2">
    <source>
        <dbReference type="ARBA" id="ARBA00023015"/>
    </source>
</evidence>
<keyword evidence="2" id="KW-0805">Transcription regulation</keyword>
<keyword evidence="4" id="KW-0804">Transcription</keyword>
<evidence type="ECO:0000313" key="6">
    <source>
        <dbReference type="EMBL" id="NOI79440.1"/>
    </source>
</evidence>
<proteinExistence type="inferred from homology"/>
<keyword evidence="3" id="KW-0238">DNA-binding</keyword>
<dbReference type="Gene3D" id="3.40.190.10">
    <property type="entry name" value="Periplasmic binding protein-like II"/>
    <property type="match status" value="2"/>
</dbReference>
<dbReference type="PANTHER" id="PTHR30346">
    <property type="entry name" value="TRANSCRIPTIONAL DUAL REGULATOR HCAR-RELATED"/>
    <property type="match status" value="1"/>
</dbReference>
<evidence type="ECO:0000259" key="5">
    <source>
        <dbReference type="PROSITE" id="PS50931"/>
    </source>
</evidence>
<dbReference type="PANTHER" id="PTHR30346:SF17">
    <property type="entry name" value="LYSR FAMILY TRANSCRIPTIONAL REGULATOR"/>
    <property type="match status" value="1"/>
</dbReference>
<dbReference type="GO" id="GO:0003700">
    <property type="term" value="F:DNA-binding transcription factor activity"/>
    <property type="evidence" value="ECO:0007669"/>
    <property type="project" value="InterPro"/>
</dbReference>
<dbReference type="Proteomes" id="UP000572722">
    <property type="component" value="Unassembled WGS sequence"/>
</dbReference>
<protein>
    <submittedName>
        <fullName evidence="6">LysR family transcriptional regulator</fullName>
    </submittedName>
</protein>
<comment type="similarity">
    <text evidence="1">Belongs to the LysR transcriptional regulatory family.</text>
</comment>
<dbReference type="SUPFAM" id="SSF53850">
    <property type="entry name" value="Periplasmic binding protein-like II"/>
    <property type="match status" value="1"/>
</dbReference>
<organism evidence="6 7">
    <name type="scientific">Vibrio tubiashii</name>
    <dbReference type="NCBI Taxonomy" id="29498"/>
    <lineage>
        <taxon>Bacteria</taxon>
        <taxon>Pseudomonadati</taxon>
        <taxon>Pseudomonadota</taxon>
        <taxon>Gammaproteobacteria</taxon>
        <taxon>Vibrionales</taxon>
        <taxon>Vibrionaceae</taxon>
        <taxon>Vibrio</taxon>
        <taxon>Vibrio oreintalis group</taxon>
    </lineage>
</organism>
<accession>A0AAE5EVJ7</accession>
<sequence length="300" mass="33618">MEIELLKAFCILAESQNYRLASERLFLTQPAITKKIQRLESKVGAPLFERGRHGARLTAAGQSLLPEAQRLLRQFEQFDTLSQRVSSGLYGSLKIGFGVSTYHEAPRFVAAFKQRYPDVNIVLNDIPSQTQLDQLQSGELDVSFNRIPSDSQFKTLRLFDDQLVVAIHRDEDIDEQELWHSLARHNYLKLATNRGPGLSRQIEGYLAANQLELTIAQEADDILTLLALVSARLGFTIVPQSAQAISNPHVRFILLKGSYAQWPIGLVWLPHSPNALLDNFVELVTELNSRGGTPDTLSKS</sequence>
<dbReference type="FunFam" id="1.10.10.10:FF:000001">
    <property type="entry name" value="LysR family transcriptional regulator"/>
    <property type="match status" value="1"/>
</dbReference>
<dbReference type="PRINTS" id="PR00039">
    <property type="entry name" value="HTHLYSR"/>
</dbReference>
<evidence type="ECO:0000256" key="1">
    <source>
        <dbReference type="ARBA" id="ARBA00009437"/>
    </source>
</evidence>
<dbReference type="GO" id="GO:0003677">
    <property type="term" value="F:DNA binding"/>
    <property type="evidence" value="ECO:0007669"/>
    <property type="project" value="UniProtKB-KW"/>
</dbReference>
<dbReference type="GO" id="GO:0032993">
    <property type="term" value="C:protein-DNA complex"/>
    <property type="evidence" value="ECO:0007669"/>
    <property type="project" value="TreeGrafter"/>
</dbReference>
<evidence type="ECO:0000256" key="4">
    <source>
        <dbReference type="ARBA" id="ARBA00023163"/>
    </source>
</evidence>
<gene>
    <name evidence="6" type="ORF">F0237_02110</name>
</gene>
<dbReference type="AlphaFoldDB" id="A0AAE5EVJ7"/>
<dbReference type="SUPFAM" id="SSF46785">
    <property type="entry name" value="Winged helix' DNA-binding domain"/>
    <property type="match status" value="1"/>
</dbReference>
<dbReference type="Pfam" id="PF00126">
    <property type="entry name" value="HTH_1"/>
    <property type="match status" value="1"/>
</dbReference>
<evidence type="ECO:0000313" key="7">
    <source>
        <dbReference type="Proteomes" id="UP000572722"/>
    </source>
</evidence>
<dbReference type="Pfam" id="PF03466">
    <property type="entry name" value="LysR_substrate"/>
    <property type="match status" value="1"/>
</dbReference>
<comment type="caution">
    <text evidence="6">The sequence shown here is derived from an EMBL/GenBank/DDBJ whole genome shotgun (WGS) entry which is preliminary data.</text>
</comment>
<feature type="domain" description="HTH lysR-type" evidence="5">
    <location>
        <begin position="1"/>
        <end position="58"/>
    </location>
</feature>